<sequence>MPSQNTSASTDSKTEAFSQRNTSSVASGFGGIFHHNATHVRPVPKEYDTAAWAFKNDGEVVTPNLAFLPILALFLVVMCSLLKAYKWSRENSRLKARGDVEIWDEDDVNYSILQEGDKNYLHVDIRGDGASLYDTVNSFGMLGNGNVPSPSCAHHPYQDSVTSYKSLLMQRADGSQYDSVKSYKAFLQRVTQNKDVAVEVKLLENYPIKSKSAEHFMVVEEESSEKPESLTSKVLSALPLRKQFNMMGKLVMPDKKKARGRCASGDAVSGHRKRSASNPTSRRIARRAAASSLPSIQCHSSSDSDEDAFKSLQEDRRRMWAERKKMYRSVSGSRIAKDSVASGAAACSSSGGPKRRRHFSADSARRLKKPAFSCGKLKAIGSEGSNFEHDFKKLSKPSKNKRKENDLDEKNQNDSETSENPTSSHSSCDNSDVRSDAIESYSNEEDDDTKLCTHLSNMSDDQTIDDNVFLSVDTEAVLSSSELLDTPPARALSSSRRLLARAKEDFFTEEPRPTYIDVTLLNAQRDVDERSKEDPGCVNETVGSQGSVDGAINEGSSTDSSSKCLPSVDVVSIDNQPPAGTPHSQALPVGRVAEDLQDNVDENINPGSADSAGLCSTEASASPKKVQRFHVTFVSSDFSSPNSE</sequence>
<feature type="region of interest" description="Disordered" evidence="1">
    <location>
        <begin position="526"/>
        <end position="587"/>
    </location>
</feature>
<feature type="region of interest" description="Disordered" evidence="1">
    <location>
        <begin position="388"/>
        <end position="434"/>
    </location>
</feature>
<feature type="compositionally biased region" description="Basic and acidic residues" evidence="1">
    <location>
        <begin position="526"/>
        <end position="535"/>
    </location>
</feature>
<feature type="compositionally biased region" description="Low complexity" evidence="1">
    <location>
        <begin position="341"/>
        <end position="352"/>
    </location>
</feature>
<accession>A0AAV4CA90</accession>
<feature type="region of interest" description="Disordered" evidence="1">
    <location>
        <begin position="325"/>
        <end position="364"/>
    </location>
</feature>
<keyword evidence="2" id="KW-1133">Transmembrane helix</keyword>
<feature type="compositionally biased region" description="Polar residues" evidence="1">
    <location>
        <begin position="414"/>
        <end position="430"/>
    </location>
</feature>
<keyword evidence="2" id="KW-0812">Transmembrane</keyword>
<evidence type="ECO:0000256" key="2">
    <source>
        <dbReference type="SAM" id="Phobius"/>
    </source>
</evidence>
<dbReference type="Proteomes" id="UP000735302">
    <property type="component" value="Unassembled WGS sequence"/>
</dbReference>
<reference evidence="3 4" key="1">
    <citation type="journal article" date="2021" name="Elife">
        <title>Chloroplast acquisition without the gene transfer in kleptoplastic sea slugs, Plakobranchus ocellatus.</title>
        <authorList>
            <person name="Maeda T."/>
            <person name="Takahashi S."/>
            <person name="Yoshida T."/>
            <person name="Shimamura S."/>
            <person name="Takaki Y."/>
            <person name="Nagai Y."/>
            <person name="Toyoda A."/>
            <person name="Suzuki Y."/>
            <person name="Arimoto A."/>
            <person name="Ishii H."/>
            <person name="Satoh N."/>
            <person name="Nishiyama T."/>
            <person name="Hasebe M."/>
            <person name="Maruyama T."/>
            <person name="Minagawa J."/>
            <person name="Obokata J."/>
            <person name="Shigenobu S."/>
        </authorList>
    </citation>
    <scope>NUCLEOTIDE SEQUENCE [LARGE SCALE GENOMIC DNA]</scope>
</reference>
<comment type="caution">
    <text evidence="3">The sequence shown here is derived from an EMBL/GenBank/DDBJ whole genome shotgun (WGS) entry which is preliminary data.</text>
</comment>
<feature type="region of interest" description="Disordered" evidence="1">
    <location>
        <begin position="251"/>
        <end position="310"/>
    </location>
</feature>
<feature type="transmembrane region" description="Helical" evidence="2">
    <location>
        <begin position="65"/>
        <end position="85"/>
    </location>
</feature>
<proteinExistence type="predicted"/>
<organism evidence="3 4">
    <name type="scientific">Plakobranchus ocellatus</name>
    <dbReference type="NCBI Taxonomy" id="259542"/>
    <lineage>
        <taxon>Eukaryota</taxon>
        <taxon>Metazoa</taxon>
        <taxon>Spiralia</taxon>
        <taxon>Lophotrochozoa</taxon>
        <taxon>Mollusca</taxon>
        <taxon>Gastropoda</taxon>
        <taxon>Heterobranchia</taxon>
        <taxon>Euthyneura</taxon>
        <taxon>Panpulmonata</taxon>
        <taxon>Sacoglossa</taxon>
        <taxon>Placobranchoidea</taxon>
        <taxon>Plakobranchidae</taxon>
        <taxon>Plakobranchus</taxon>
    </lineage>
</organism>
<gene>
    <name evidence="3" type="ORF">PoB_005612500</name>
</gene>
<evidence type="ECO:0000313" key="3">
    <source>
        <dbReference type="EMBL" id="GFO29620.1"/>
    </source>
</evidence>
<evidence type="ECO:0000256" key="1">
    <source>
        <dbReference type="SAM" id="MobiDB-lite"/>
    </source>
</evidence>
<feature type="compositionally biased region" description="Basic and acidic residues" evidence="1">
    <location>
        <begin position="403"/>
        <end position="413"/>
    </location>
</feature>
<name>A0AAV4CA90_9GAST</name>
<dbReference type="EMBL" id="BLXT01006181">
    <property type="protein sequence ID" value="GFO29620.1"/>
    <property type="molecule type" value="Genomic_DNA"/>
</dbReference>
<feature type="compositionally biased region" description="Polar residues" evidence="1">
    <location>
        <begin position="554"/>
        <end position="564"/>
    </location>
</feature>
<keyword evidence="4" id="KW-1185">Reference proteome</keyword>
<dbReference type="AlphaFoldDB" id="A0AAV4CA90"/>
<protein>
    <submittedName>
        <fullName evidence="3">Uncharacterized protein</fullName>
    </submittedName>
</protein>
<keyword evidence="2" id="KW-0472">Membrane</keyword>
<evidence type="ECO:0000313" key="4">
    <source>
        <dbReference type="Proteomes" id="UP000735302"/>
    </source>
</evidence>